<organism evidence="4 5">
    <name type="scientific">Steinernema glaseri</name>
    <dbReference type="NCBI Taxonomy" id="37863"/>
    <lineage>
        <taxon>Eukaryota</taxon>
        <taxon>Metazoa</taxon>
        <taxon>Ecdysozoa</taxon>
        <taxon>Nematoda</taxon>
        <taxon>Chromadorea</taxon>
        <taxon>Rhabditida</taxon>
        <taxon>Tylenchina</taxon>
        <taxon>Panagrolaimomorpha</taxon>
        <taxon>Strongyloidoidea</taxon>
        <taxon>Steinernematidae</taxon>
        <taxon>Steinernema</taxon>
    </lineage>
</organism>
<dbReference type="CDD" id="cd00037">
    <property type="entry name" value="CLECT"/>
    <property type="match status" value="1"/>
</dbReference>
<evidence type="ECO:0000259" key="3">
    <source>
        <dbReference type="PROSITE" id="PS50041"/>
    </source>
</evidence>
<evidence type="ECO:0000256" key="1">
    <source>
        <dbReference type="ARBA" id="ARBA00023157"/>
    </source>
</evidence>
<dbReference type="InterPro" id="IPR018378">
    <property type="entry name" value="C-type_lectin_CS"/>
</dbReference>
<dbReference type="SUPFAM" id="SSF56436">
    <property type="entry name" value="C-type lectin-like"/>
    <property type="match status" value="1"/>
</dbReference>
<dbReference type="AlphaFoldDB" id="A0A1I8AKN8"/>
<feature type="region of interest" description="Disordered" evidence="2">
    <location>
        <begin position="1"/>
        <end position="53"/>
    </location>
</feature>
<dbReference type="InterPro" id="IPR001304">
    <property type="entry name" value="C-type_lectin-like"/>
</dbReference>
<feature type="compositionally biased region" description="Low complexity" evidence="2">
    <location>
        <begin position="1"/>
        <end position="50"/>
    </location>
</feature>
<proteinExistence type="predicted"/>
<evidence type="ECO:0000313" key="5">
    <source>
        <dbReference type="WBParaSite" id="L893_g6448.t1"/>
    </source>
</evidence>
<dbReference type="WBParaSite" id="L893_g6448.t1">
    <property type="protein sequence ID" value="L893_g6448.t1"/>
    <property type="gene ID" value="L893_g6448"/>
</dbReference>
<sequence length="189" mass="20679">MTTTTTERPTTTTTVPTTTTTTPTTTTPLPTTTTTVTLPPTTTSTVPTTTADPCSGQSAPCFNGHIYFVNHQRLTWSNSEAYCISLGGHLTSILSAEESAFVAETIAASDDRIQKLGSDIWIGGSLQRSEEWTWTDGSAWNYTNFRPFQPSQVPGNNCLQIFDSGFARWMNYVCSRQFPSVCKIRVSSK</sequence>
<evidence type="ECO:0000256" key="2">
    <source>
        <dbReference type="SAM" id="MobiDB-lite"/>
    </source>
</evidence>
<dbReference type="PANTHER" id="PTHR22803">
    <property type="entry name" value="MANNOSE, PHOSPHOLIPASE, LECTIN RECEPTOR RELATED"/>
    <property type="match status" value="1"/>
</dbReference>
<dbReference type="Pfam" id="PF00059">
    <property type="entry name" value="Lectin_C"/>
    <property type="match status" value="1"/>
</dbReference>
<keyword evidence="1" id="KW-1015">Disulfide bond</keyword>
<name>A0A1I8AKN8_9BILA</name>
<dbReference type="PROSITE" id="PS50041">
    <property type="entry name" value="C_TYPE_LECTIN_2"/>
    <property type="match status" value="1"/>
</dbReference>
<dbReference type="InterPro" id="IPR016186">
    <property type="entry name" value="C-type_lectin-like/link_sf"/>
</dbReference>
<dbReference type="Proteomes" id="UP000095287">
    <property type="component" value="Unplaced"/>
</dbReference>
<evidence type="ECO:0000313" key="4">
    <source>
        <dbReference type="Proteomes" id="UP000095287"/>
    </source>
</evidence>
<reference evidence="5" key="1">
    <citation type="submission" date="2016-11" db="UniProtKB">
        <authorList>
            <consortium name="WormBaseParasite"/>
        </authorList>
    </citation>
    <scope>IDENTIFICATION</scope>
</reference>
<keyword evidence="4" id="KW-1185">Reference proteome</keyword>
<dbReference type="PROSITE" id="PS00615">
    <property type="entry name" value="C_TYPE_LECTIN_1"/>
    <property type="match status" value="1"/>
</dbReference>
<protein>
    <submittedName>
        <fullName evidence="5">C-type lectin domain-containing protein</fullName>
    </submittedName>
</protein>
<dbReference type="InterPro" id="IPR016187">
    <property type="entry name" value="CTDL_fold"/>
</dbReference>
<dbReference type="InterPro" id="IPR050111">
    <property type="entry name" value="C-type_lectin/snaclec_domain"/>
</dbReference>
<dbReference type="Gene3D" id="3.10.100.10">
    <property type="entry name" value="Mannose-Binding Protein A, subunit A"/>
    <property type="match status" value="1"/>
</dbReference>
<dbReference type="SMART" id="SM00034">
    <property type="entry name" value="CLECT"/>
    <property type="match status" value="1"/>
</dbReference>
<accession>A0A1I8AKN8</accession>
<feature type="domain" description="C-type lectin" evidence="3">
    <location>
        <begin position="62"/>
        <end position="183"/>
    </location>
</feature>